<name>A0ACC1S580_9APHY</name>
<comment type="caution">
    <text evidence="1">The sequence shown here is derived from an EMBL/GenBank/DDBJ whole genome shotgun (WGS) entry which is preliminary data.</text>
</comment>
<keyword evidence="2" id="KW-1185">Reference proteome</keyword>
<dbReference type="Proteomes" id="UP001148662">
    <property type="component" value="Unassembled WGS sequence"/>
</dbReference>
<reference evidence="1" key="1">
    <citation type="submission" date="2022-07" db="EMBL/GenBank/DDBJ databases">
        <title>Genome Sequence of Phlebia brevispora.</title>
        <authorList>
            <person name="Buettner E."/>
        </authorList>
    </citation>
    <scope>NUCLEOTIDE SEQUENCE</scope>
    <source>
        <strain evidence="1">MPL23</strain>
    </source>
</reference>
<protein>
    <submittedName>
        <fullName evidence="1">Uncharacterized protein</fullName>
    </submittedName>
</protein>
<organism evidence="1 2">
    <name type="scientific">Phlebia brevispora</name>
    <dbReference type="NCBI Taxonomy" id="194682"/>
    <lineage>
        <taxon>Eukaryota</taxon>
        <taxon>Fungi</taxon>
        <taxon>Dikarya</taxon>
        <taxon>Basidiomycota</taxon>
        <taxon>Agaricomycotina</taxon>
        <taxon>Agaricomycetes</taxon>
        <taxon>Polyporales</taxon>
        <taxon>Meruliaceae</taxon>
        <taxon>Phlebia</taxon>
    </lineage>
</organism>
<dbReference type="EMBL" id="JANHOG010001735">
    <property type="protein sequence ID" value="KAJ3532389.1"/>
    <property type="molecule type" value="Genomic_DNA"/>
</dbReference>
<evidence type="ECO:0000313" key="1">
    <source>
        <dbReference type="EMBL" id="KAJ3532389.1"/>
    </source>
</evidence>
<gene>
    <name evidence="1" type="ORF">NM688_g7429</name>
</gene>
<evidence type="ECO:0000313" key="2">
    <source>
        <dbReference type="Proteomes" id="UP001148662"/>
    </source>
</evidence>
<sequence>MFAKSQLVSLVLLAAAAIGVNAQALDTCIIQCSIVAAVVGNCDSYTDIACVCTSYEFQEAARNCITQNCPASDLANAEALQNLECSSCTYQPCPSVP</sequence>
<proteinExistence type="predicted"/>
<accession>A0ACC1S580</accession>